<dbReference type="PANTHER" id="PTHR19303">
    <property type="entry name" value="TRANSPOSON"/>
    <property type="match status" value="1"/>
</dbReference>
<dbReference type="GO" id="GO:0003677">
    <property type="term" value="F:DNA binding"/>
    <property type="evidence" value="ECO:0007669"/>
    <property type="project" value="UniProtKB-KW"/>
</dbReference>
<organism evidence="4 6">
    <name type="scientific">Henosepilachna vigintioctopunctata</name>
    <dbReference type="NCBI Taxonomy" id="420089"/>
    <lineage>
        <taxon>Eukaryota</taxon>
        <taxon>Metazoa</taxon>
        <taxon>Ecdysozoa</taxon>
        <taxon>Arthropoda</taxon>
        <taxon>Hexapoda</taxon>
        <taxon>Insecta</taxon>
        <taxon>Pterygota</taxon>
        <taxon>Neoptera</taxon>
        <taxon>Endopterygota</taxon>
        <taxon>Coleoptera</taxon>
        <taxon>Polyphaga</taxon>
        <taxon>Cucujiformia</taxon>
        <taxon>Coccinelloidea</taxon>
        <taxon>Coccinellidae</taxon>
        <taxon>Epilachninae</taxon>
        <taxon>Epilachnini</taxon>
        <taxon>Henosepilachna</taxon>
    </lineage>
</organism>
<dbReference type="EMBL" id="JARQZJ010000127">
    <property type="protein sequence ID" value="KAK9891301.1"/>
    <property type="molecule type" value="Genomic_DNA"/>
</dbReference>
<evidence type="ECO:0000313" key="4">
    <source>
        <dbReference type="EMBL" id="KAK9884810.1"/>
    </source>
</evidence>
<dbReference type="GO" id="GO:0005634">
    <property type="term" value="C:nucleus"/>
    <property type="evidence" value="ECO:0007669"/>
    <property type="project" value="UniProtKB-SubCell"/>
</dbReference>
<gene>
    <name evidence="4" type="ORF">WA026_009038</name>
    <name evidence="5" type="ORF">WA026_013608</name>
</gene>
<dbReference type="AlphaFoldDB" id="A0AAW1UXV7"/>
<dbReference type="InterPro" id="IPR009057">
    <property type="entry name" value="Homeodomain-like_sf"/>
</dbReference>
<dbReference type="Gene3D" id="1.10.10.60">
    <property type="entry name" value="Homeodomain-like"/>
    <property type="match status" value="1"/>
</dbReference>
<protein>
    <recommendedName>
        <fullName evidence="3">HTH CENPB-type domain-containing protein</fullName>
    </recommendedName>
</protein>
<keyword evidence="2" id="KW-0238">DNA-binding</keyword>
<dbReference type="Pfam" id="PF03221">
    <property type="entry name" value="HTH_Tnp_Tc5"/>
    <property type="match status" value="1"/>
</dbReference>
<dbReference type="SUPFAM" id="SSF46689">
    <property type="entry name" value="Homeodomain-like"/>
    <property type="match status" value="1"/>
</dbReference>
<dbReference type="InterPro" id="IPR036397">
    <property type="entry name" value="RNaseH_sf"/>
</dbReference>
<dbReference type="Pfam" id="PF03184">
    <property type="entry name" value="DDE_1"/>
    <property type="match status" value="1"/>
</dbReference>
<evidence type="ECO:0000313" key="6">
    <source>
        <dbReference type="Proteomes" id="UP001431783"/>
    </source>
</evidence>
<dbReference type="PANTHER" id="PTHR19303:SF16">
    <property type="entry name" value="JERKY PROTEIN HOMOLOG-LIKE"/>
    <property type="match status" value="1"/>
</dbReference>
<dbReference type="InterPro" id="IPR006600">
    <property type="entry name" value="HTH_CenpB_DNA-bd_dom"/>
</dbReference>
<dbReference type="Proteomes" id="UP001431783">
    <property type="component" value="Unassembled WGS sequence"/>
</dbReference>
<dbReference type="PROSITE" id="PS51253">
    <property type="entry name" value="HTH_CENPB"/>
    <property type="match status" value="1"/>
</dbReference>
<evidence type="ECO:0000259" key="3">
    <source>
        <dbReference type="PROSITE" id="PS51253"/>
    </source>
</evidence>
<dbReference type="InterPro" id="IPR050863">
    <property type="entry name" value="CenT-Element_Derived"/>
</dbReference>
<evidence type="ECO:0000256" key="2">
    <source>
        <dbReference type="ARBA" id="ARBA00023125"/>
    </source>
</evidence>
<reference evidence="4 6" key="1">
    <citation type="submission" date="2023-03" db="EMBL/GenBank/DDBJ databases">
        <title>Genome insight into feeding habits of ladybird beetles.</title>
        <authorList>
            <person name="Li H.-S."/>
            <person name="Huang Y.-H."/>
            <person name="Pang H."/>
        </authorList>
    </citation>
    <scope>NUCLEOTIDE SEQUENCE [LARGE SCALE GENOMIC DNA]</scope>
    <source>
        <strain evidence="4">SYSU_2023b</strain>
        <tissue evidence="4">Whole body</tissue>
    </source>
</reference>
<dbReference type="Gene3D" id="3.30.420.10">
    <property type="entry name" value="Ribonuclease H-like superfamily/Ribonuclease H"/>
    <property type="match status" value="1"/>
</dbReference>
<proteinExistence type="predicted"/>
<keyword evidence="6" id="KW-1185">Reference proteome</keyword>
<dbReference type="SMART" id="SM00674">
    <property type="entry name" value="CENPB"/>
    <property type="match status" value="1"/>
</dbReference>
<dbReference type="EMBL" id="JARQZJ010000094">
    <property type="protein sequence ID" value="KAK9884810.1"/>
    <property type="molecule type" value="Genomic_DNA"/>
</dbReference>
<name>A0AAW1UXV7_9CUCU</name>
<feature type="domain" description="HTH CENPB-type" evidence="3">
    <location>
        <begin position="15"/>
        <end position="87"/>
    </location>
</feature>
<comment type="caution">
    <text evidence="4">The sequence shown here is derived from an EMBL/GenBank/DDBJ whole genome shotgun (WGS) entry which is preliminary data.</text>
</comment>
<comment type="subcellular location">
    <subcellularLocation>
        <location evidence="1">Nucleus</location>
    </subcellularLocation>
</comment>
<dbReference type="InterPro" id="IPR004875">
    <property type="entry name" value="DDE_SF_endonuclease_dom"/>
</dbReference>
<accession>A0AAW1UXV7</accession>
<sequence>MKFTNALEKEDGSSQRKVMKKSQNEILENAVFTWFLQKRACGQPISGPLLCEKALDFNQKLGGDTSFKASCGWLAKFKSRHGIRELEIQGEKLSANVASADSFVDELKEFLDEKEYDLDFVYNADETGLNWKSLPSRSLASRRENAAPGHKVSKDRVTVMVCANAKGTHRLPLLLIGKSKNPRCFKNVKMPLTYANQQKAWMNTDIFLTWYENTFIPEVKKFQKEVGKEGDVLLLLDNAPTHPSAETLNRENGKFTVKFLPPNVTSILQPMDQSVIETLKRLYRKQLLRRLLSVDDSEIETMLKFFKEINLKDCCYMLVEAWNSVESQTLKRAWNKLLKLTLSNSAIKPHDDFEEITEIMKVLSIGEGCDEENIKEWLNYDSEDPGFQILTDEEIIEDLNSNEREDEEETETEDVTHVPSHAEAFEALDVAFKWFERQDESDPIQLLQLKRIRDLAAMKRCDTLRQKSIKSYFKPKS</sequence>
<evidence type="ECO:0000256" key="1">
    <source>
        <dbReference type="ARBA" id="ARBA00004123"/>
    </source>
</evidence>
<evidence type="ECO:0000313" key="5">
    <source>
        <dbReference type="EMBL" id="KAK9891301.1"/>
    </source>
</evidence>